<evidence type="ECO:0000313" key="4">
    <source>
        <dbReference type="Proteomes" id="UP000703038"/>
    </source>
</evidence>
<reference evidence="3 4" key="1">
    <citation type="submission" date="2021-01" db="EMBL/GenBank/DDBJ databases">
        <title>Genomics of switchgrass bacterial isolates.</title>
        <authorList>
            <person name="Shade A."/>
        </authorList>
    </citation>
    <scope>NUCLEOTIDE SEQUENCE [LARGE SCALE GENOMIC DNA]</scope>
    <source>
        <strain evidence="3 4">PvP111</strain>
    </source>
</reference>
<dbReference type="RefSeq" id="WP_204869369.1">
    <property type="nucleotide sequence ID" value="NZ_JAFBBK010000001.1"/>
</dbReference>
<feature type="modified residue" description="4-aspartylphosphate" evidence="1">
    <location>
        <position position="62"/>
    </location>
</feature>
<dbReference type="GO" id="GO:0003677">
    <property type="term" value="F:DNA binding"/>
    <property type="evidence" value="ECO:0007669"/>
    <property type="project" value="UniProtKB-KW"/>
</dbReference>
<dbReference type="SMART" id="SM00448">
    <property type="entry name" value="REC"/>
    <property type="match status" value="1"/>
</dbReference>
<name>A0ABS2KZ74_9NOCA</name>
<comment type="caution">
    <text evidence="3">The sequence shown here is derived from an EMBL/GenBank/DDBJ whole genome shotgun (WGS) entry which is preliminary data.</text>
</comment>
<feature type="domain" description="Response regulatory" evidence="2">
    <location>
        <begin position="7"/>
        <end position="126"/>
    </location>
</feature>
<gene>
    <name evidence="3" type="ORF">JOE42_003329</name>
</gene>
<dbReference type="InterPro" id="IPR001789">
    <property type="entry name" value="Sig_transdc_resp-reg_receiver"/>
</dbReference>
<keyword evidence="1" id="KW-0597">Phosphoprotein</keyword>
<keyword evidence="3" id="KW-0238">DNA-binding</keyword>
<dbReference type="InterPro" id="IPR011006">
    <property type="entry name" value="CheY-like_superfamily"/>
</dbReference>
<evidence type="ECO:0000259" key="2">
    <source>
        <dbReference type="PROSITE" id="PS50110"/>
    </source>
</evidence>
<evidence type="ECO:0000313" key="3">
    <source>
        <dbReference type="EMBL" id="MBM7416596.1"/>
    </source>
</evidence>
<dbReference type="Gene3D" id="3.40.50.2300">
    <property type="match status" value="1"/>
</dbReference>
<dbReference type="EMBL" id="JAFBBK010000001">
    <property type="protein sequence ID" value="MBM7416596.1"/>
    <property type="molecule type" value="Genomic_DNA"/>
</dbReference>
<proteinExistence type="predicted"/>
<dbReference type="SUPFAM" id="SSF52172">
    <property type="entry name" value="CheY-like"/>
    <property type="match status" value="1"/>
</dbReference>
<keyword evidence="4" id="KW-1185">Reference proteome</keyword>
<dbReference type="Proteomes" id="UP000703038">
    <property type="component" value="Unassembled WGS sequence"/>
</dbReference>
<sequence>MADATLSVLIYSSHSSTRALVHQALGRRPHPDLPEIEYLDVATAPVVIEHLDRGGVDLVILDGESAPVGGMGLAKQLRDEIDPCPPLLVLTGRPDDAWLATWSRADASVSHPIDPLELGRAVVGLLRNPA</sequence>
<dbReference type="PROSITE" id="PS50110">
    <property type="entry name" value="RESPONSE_REGULATORY"/>
    <property type="match status" value="1"/>
</dbReference>
<protein>
    <submittedName>
        <fullName evidence="3">DNA-binding response OmpR family regulator</fullName>
    </submittedName>
</protein>
<evidence type="ECO:0000256" key="1">
    <source>
        <dbReference type="PROSITE-ProRule" id="PRU00169"/>
    </source>
</evidence>
<accession>A0ABS2KZ74</accession>
<organism evidence="3 4">
    <name type="scientific">Rhodococcoides corynebacterioides</name>
    <dbReference type="NCBI Taxonomy" id="53972"/>
    <lineage>
        <taxon>Bacteria</taxon>
        <taxon>Bacillati</taxon>
        <taxon>Actinomycetota</taxon>
        <taxon>Actinomycetes</taxon>
        <taxon>Mycobacteriales</taxon>
        <taxon>Nocardiaceae</taxon>
        <taxon>Rhodococcoides</taxon>
    </lineage>
</organism>